<dbReference type="Pfam" id="PF08588">
    <property type="entry name" value="Duc1"/>
    <property type="match status" value="1"/>
</dbReference>
<evidence type="ECO:0000313" key="4">
    <source>
        <dbReference type="Proteomes" id="UP000247498"/>
    </source>
</evidence>
<evidence type="ECO:0000256" key="1">
    <source>
        <dbReference type="SAM" id="MobiDB-lite"/>
    </source>
</evidence>
<dbReference type="AlphaFoldDB" id="A0A2V0PHW9"/>
<feature type="compositionally biased region" description="Low complexity" evidence="1">
    <location>
        <begin position="365"/>
        <end position="377"/>
    </location>
</feature>
<comment type="caution">
    <text evidence="3">The sequence shown here is derived from an EMBL/GenBank/DDBJ whole genome shotgun (WGS) entry which is preliminary data.</text>
</comment>
<accession>A0A2V0PHW9</accession>
<dbReference type="PANTHER" id="PTHR34826">
    <property type="entry name" value="UPF0590 PROTEIN C409.17C"/>
    <property type="match status" value="1"/>
</dbReference>
<dbReference type="Proteomes" id="UP000247498">
    <property type="component" value="Unassembled WGS sequence"/>
</dbReference>
<gene>
    <name evidence="3" type="ORF">Rsub_11614</name>
</gene>
<dbReference type="OrthoDB" id="42898at2759"/>
<keyword evidence="4" id="KW-1185">Reference proteome</keyword>
<evidence type="ECO:0000313" key="3">
    <source>
        <dbReference type="EMBL" id="GBF99169.1"/>
    </source>
</evidence>
<organism evidence="3 4">
    <name type="scientific">Raphidocelis subcapitata</name>
    <dbReference type="NCBI Taxonomy" id="307507"/>
    <lineage>
        <taxon>Eukaryota</taxon>
        <taxon>Viridiplantae</taxon>
        <taxon>Chlorophyta</taxon>
        <taxon>core chlorophytes</taxon>
        <taxon>Chlorophyceae</taxon>
        <taxon>CS clade</taxon>
        <taxon>Sphaeropleales</taxon>
        <taxon>Selenastraceae</taxon>
        <taxon>Raphidocelis</taxon>
    </lineage>
</organism>
<reference evidence="3 4" key="1">
    <citation type="journal article" date="2018" name="Sci. Rep.">
        <title>Raphidocelis subcapitata (=Pseudokirchneriella subcapitata) provides an insight into genome evolution and environmental adaptations in the Sphaeropleales.</title>
        <authorList>
            <person name="Suzuki S."/>
            <person name="Yamaguchi H."/>
            <person name="Nakajima N."/>
            <person name="Kawachi M."/>
        </authorList>
    </citation>
    <scope>NUCLEOTIDE SEQUENCE [LARGE SCALE GENOMIC DNA]</scope>
    <source>
        <strain evidence="3 4">NIES-35</strain>
    </source>
</reference>
<protein>
    <recommendedName>
        <fullName evidence="2">Domain of unknown function at the cortex 1 domain-containing protein</fullName>
    </recommendedName>
</protein>
<feature type="domain" description="Domain of unknown function at the cortex 1" evidence="2">
    <location>
        <begin position="41"/>
        <end position="281"/>
    </location>
</feature>
<dbReference type="InParanoid" id="A0A2V0PHW9"/>
<name>A0A2V0PHW9_9CHLO</name>
<dbReference type="EMBL" id="BDRX01000148">
    <property type="protein sequence ID" value="GBF99169.1"/>
    <property type="molecule type" value="Genomic_DNA"/>
</dbReference>
<feature type="region of interest" description="Disordered" evidence="1">
    <location>
        <begin position="351"/>
        <end position="377"/>
    </location>
</feature>
<dbReference type="STRING" id="307507.A0A2V0PHW9"/>
<evidence type="ECO:0000259" key="2">
    <source>
        <dbReference type="Pfam" id="PF08588"/>
    </source>
</evidence>
<dbReference type="InterPro" id="IPR013897">
    <property type="entry name" value="Duc1"/>
</dbReference>
<sequence length="377" mass="39686">MPPDYEPPHPSAFAASDILVRAPPGAPPTALWVAAAPGAAAGAPAPAPHTVPAPGGLGAADFETELFAGRIEVAFRLPQGLQRPEAEALFAGRRRLMWVAIQGRFKRPLPLDDASCGSWFARPLRLPGATVLAPIIQWMASRLGGMDFCIADPDNPRLAGPLVAAAQLLNVSRRGEEPAPMAAREDTRLLLGPAAQSGAPMTTAQRQRFFKRPENRAGRCWSPDQVVTMFVFDHAFDYHTYHMNTPLMIRFNMISVLDGQPVEVALHDRASGQFAFRFQVWHRRHHEFVTQHRARIEALAAARAARRAAALRGRATAAAAAAAEAGAAEQAVTVERAAAVAAAAAGAAADGAAEGSGGEEGGGLEVAPAGAPAGKWG</sequence>
<dbReference type="PANTHER" id="PTHR34826:SF2">
    <property type="entry name" value="UPF0590 PROTEIN C409.17C"/>
    <property type="match status" value="1"/>
</dbReference>
<feature type="compositionally biased region" description="Gly residues" evidence="1">
    <location>
        <begin position="354"/>
        <end position="364"/>
    </location>
</feature>
<proteinExistence type="predicted"/>